<organism evidence="2 3">
    <name type="scientific">Roseobacter cerasinus</name>
    <dbReference type="NCBI Taxonomy" id="2602289"/>
    <lineage>
        <taxon>Bacteria</taxon>
        <taxon>Pseudomonadati</taxon>
        <taxon>Pseudomonadota</taxon>
        <taxon>Alphaproteobacteria</taxon>
        <taxon>Rhodobacterales</taxon>
        <taxon>Roseobacteraceae</taxon>
        <taxon>Roseobacter</taxon>
    </lineage>
</organism>
<evidence type="ECO:0000313" key="2">
    <source>
        <dbReference type="EMBL" id="GFE52488.1"/>
    </source>
</evidence>
<feature type="domain" description="Glycosyltransferase 2-like" evidence="1">
    <location>
        <begin position="9"/>
        <end position="191"/>
    </location>
</feature>
<sequence>MSAPAPRLSILIVNWNTREMTRDCLASVMAGLGDLAAEVILVDNASEDGSAEMVARDFPQVRLIENTENRGFAAANNQAMEVARGDLLLLLNSDTLVHGDVLAQSVAYLDAQAEVGAMGCRVLNADGSLQRTCSMFPSPLNLALDTFGLSKLPWPRFFGRYHMRYWQRDSTRAVEVISGCYLMLRRTVVDEVGLLDEDFFFFGEETDWCQRMRAAGWELMLAPVGEITHYGGGSVKKLNHKRDIMLFSALVHLNAKHRGPAAAKLTALVLWIYTVTRAGAWSLLGMVRSQAAPRGRHYRAVLTHAREFWMA</sequence>
<dbReference type="InterPro" id="IPR001173">
    <property type="entry name" value="Glyco_trans_2-like"/>
</dbReference>
<dbReference type="RefSeq" id="WP_159981216.1">
    <property type="nucleotide sequence ID" value="NZ_BLIV01000013.1"/>
</dbReference>
<dbReference type="Proteomes" id="UP000436522">
    <property type="component" value="Unassembled WGS sequence"/>
</dbReference>
<evidence type="ECO:0000313" key="3">
    <source>
        <dbReference type="Proteomes" id="UP000436522"/>
    </source>
</evidence>
<dbReference type="SUPFAM" id="SSF53448">
    <property type="entry name" value="Nucleotide-diphospho-sugar transferases"/>
    <property type="match status" value="1"/>
</dbReference>
<protein>
    <submittedName>
        <fullName evidence="2">Glycosyl transferase</fullName>
    </submittedName>
</protein>
<name>A0A640VVP4_9RHOB</name>
<dbReference type="Pfam" id="PF00535">
    <property type="entry name" value="Glycos_transf_2"/>
    <property type="match status" value="1"/>
</dbReference>
<comment type="caution">
    <text evidence="2">The sequence shown here is derived from an EMBL/GenBank/DDBJ whole genome shotgun (WGS) entry which is preliminary data.</text>
</comment>
<dbReference type="CDD" id="cd04186">
    <property type="entry name" value="GT_2_like_c"/>
    <property type="match status" value="1"/>
</dbReference>
<dbReference type="Gene3D" id="3.90.550.10">
    <property type="entry name" value="Spore Coat Polysaccharide Biosynthesis Protein SpsA, Chain A"/>
    <property type="match status" value="1"/>
</dbReference>
<dbReference type="PANTHER" id="PTHR43179:SF7">
    <property type="entry name" value="RHAMNOSYLTRANSFERASE WBBL"/>
    <property type="match status" value="1"/>
</dbReference>
<accession>A0A640VVP4</accession>
<dbReference type="InterPro" id="IPR029044">
    <property type="entry name" value="Nucleotide-diphossugar_trans"/>
</dbReference>
<dbReference type="GO" id="GO:0016740">
    <property type="term" value="F:transferase activity"/>
    <property type="evidence" value="ECO:0007669"/>
    <property type="project" value="UniProtKB-KW"/>
</dbReference>
<gene>
    <name evidence="2" type="ORF">So717_42410</name>
</gene>
<evidence type="ECO:0000259" key="1">
    <source>
        <dbReference type="Pfam" id="PF00535"/>
    </source>
</evidence>
<keyword evidence="3" id="KW-1185">Reference proteome</keyword>
<dbReference type="OrthoDB" id="9771846at2"/>
<reference evidence="2 3" key="1">
    <citation type="submission" date="2019-12" db="EMBL/GenBank/DDBJ databases">
        <title>Roseobacter cerasinus sp. nov., isolated from seawater around aquaculture.</title>
        <authorList>
            <person name="Muramatsu S."/>
            <person name="Takabe Y."/>
            <person name="Mori K."/>
            <person name="Takaichi S."/>
            <person name="Hanada S."/>
        </authorList>
    </citation>
    <scope>NUCLEOTIDE SEQUENCE [LARGE SCALE GENOMIC DNA]</scope>
    <source>
        <strain evidence="2 3">AI77</strain>
    </source>
</reference>
<dbReference type="EMBL" id="BLIV01000013">
    <property type="protein sequence ID" value="GFE52488.1"/>
    <property type="molecule type" value="Genomic_DNA"/>
</dbReference>
<dbReference type="AlphaFoldDB" id="A0A640VVP4"/>
<proteinExistence type="predicted"/>
<dbReference type="PANTHER" id="PTHR43179">
    <property type="entry name" value="RHAMNOSYLTRANSFERASE WBBL"/>
    <property type="match status" value="1"/>
</dbReference>
<keyword evidence="2" id="KW-0808">Transferase</keyword>